<reference evidence="4" key="1">
    <citation type="journal article" date="2008" name="Nature">
        <title>The amphioxus genome and the evolution of the chordate karyotype.</title>
        <authorList>
            <consortium name="US DOE Joint Genome Institute (JGI-PGF)"/>
            <person name="Putnam N.H."/>
            <person name="Butts T."/>
            <person name="Ferrier D.E.K."/>
            <person name="Furlong R.F."/>
            <person name="Hellsten U."/>
            <person name="Kawashima T."/>
            <person name="Robinson-Rechavi M."/>
            <person name="Shoguchi E."/>
            <person name="Terry A."/>
            <person name="Yu J.-K."/>
            <person name="Benito-Gutierrez E.L."/>
            <person name="Dubchak I."/>
            <person name="Garcia-Fernandez J."/>
            <person name="Gibson-Brown J.J."/>
            <person name="Grigoriev I.V."/>
            <person name="Horton A.C."/>
            <person name="de Jong P.J."/>
            <person name="Jurka J."/>
            <person name="Kapitonov V.V."/>
            <person name="Kohara Y."/>
            <person name="Kuroki Y."/>
            <person name="Lindquist E."/>
            <person name="Lucas S."/>
            <person name="Osoegawa K."/>
            <person name="Pennacchio L.A."/>
            <person name="Salamov A.A."/>
            <person name="Satou Y."/>
            <person name="Sauka-Spengler T."/>
            <person name="Schmutz J."/>
            <person name="Shin-I T."/>
            <person name="Toyoda A."/>
            <person name="Bronner-Fraser M."/>
            <person name="Fujiyama A."/>
            <person name="Holland L.Z."/>
            <person name="Holland P.W.H."/>
            <person name="Satoh N."/>
            <person name="Rokhsar D.S."/>
        </authorList>
    </citation>
    <scope>NUCLEOTIDE SEQUENCE [LARGE SCALE GENOMIC DNA]</scope>
    <source>
        <strain evidence="4">S238N-H82</strain>
        <tissue evidence="4">Testes</tissue>
    </source>
</reference>
<evidence type="ECO:0000256" key="2">
    <source>
        <dbReference type="ARBA" id="ARBA00022737"/>
    </source>
</evidence>
<evidence type="ECO:0000256" key="1">
    <source>
        <dbReference type="ARBA" id="ARBA00022441"/>
    </source>
</evidence>
<dbReference type="InParanoid" id="C3ZNU3"/>
<dbReference type="SMART" id="SM00875">
    <property type="entry name" value="BACK"/>
    <property type="match status" value="1"/>
</dbReference>
<evidence type="ECO:0000259" key="3">
    <source>
        <dbReference type="PROSITE" id="PS50097"/>
    </source>
</evidence>
<feature type="domain" description="BTB" evidence="3">
    <location>
        <begin position="26"/>
        <end position="93"/>
    </location>
</feature>
<accession>C3ZNU3</accession>
<dbReference type="InterPro" id="IPR006652">
    <property type="entry name" value="Kelch_1"/>
</dbReference>
<dbReference type="SMART" id="SM00225">
    <property type="entry name" value="BTB"/>
    <property type="match status" value="1"/>
</dbReference>
<dbReference type="SMART" id="SM00612">
    <property type="entry name" value="Kelch"/>
    <property type="match status" value="3"/>
</dbReference>
<dbReference type="SUPFAM" id="SSF117281">
    <property type="entry name" value="Kelch motif"/>
    <property type="match status" value="1"/>
</dbReference>
<dbReference type="Pfam" id="PF00651">
    <property type="entry name" value="BTB"/>
    <property type="match status" value="1"/>
</dbReference>
<dbReference type="STRING" id="7739.C3ZNU3"/>
<keyword evidence="2" id="KW-0677">Repeat</keyword>
<dbReference type="PROSITE" id="PS50097">
    <property type="entry name" value="BTB"/>
    <property type="match status" value="1"/>
</dbReference>
<dbReference type="Gene3D" id="3.30.710.10">
    <property type="entry name" value="Potassium Channel Kv1.1, Chain A"/>
    <property type="match status" value="1"/>
</dbReference>
<dbReference type="Pfam" id="PF01344">
    <property type="entry name" value="Kelch_1"/>
    <property type="match status" value="1"/>
</dbReference>
<dbReference type="Gene3D" id="2.120.10.80">
    <property type="entry name" value="Kelch-type beta propeller"/>
    <property type="match status" value="1"/>
</dbReference>
<dbReference type="SUPFAM" id="SSF54695">
    <property type="entry name" value="POZ domain"/>
    <property type="match status" value="1"/>
</dbReference>
<dbReference type="Gene3D" id="1.25.40.420">
    <property type="match status" value="1"/>
</dbReference>
<dbReference type="PANTHER" id="PTHR24412:SF499">
    <property type="entry name" value="KELCH REPEAT AND BTB DOMAIN-CONTAINING PROTEIN 8-LIKE ISOFORM X1"/>
    <property type="match status" value="1"/>
</dbReference>
<proteinExistence type="predicted"/>
<dbReference type="Pfam" id="PF07707">
    <property type="entry name" value="BACK"/>
    <property type="match status" value="1"/>
</dbReference>
<dbReference type="InterPro" id="IPR011333">
    <property type="entry name" value="SKP1/BTB/POZ_sf"/>
</dbReference>
<dbReference type="PANTHER" id="PTHR24412">
    <property type="entry name" value="KELCH PROTEIN"/>
    <property type="match status" value="1"/>
</dbReference>
<dbReference type="InterPro" id="IPR000210">
    <property type="entry name" value="BTB/POZ_dom"/>
</dbReference>
<protein>
    <recommendedName>
        <fullName evidence="3">BTB domain-containing protein</fullName>
    </recommendedName>
</protein>
<gene>
    <name evidence="4" type="ORF">BRAFLDRAFT_125912</name>
</gene>
<name>C3ZNU3_BRAFL</name>
<sequence>MDATNEVHVSNVLQELNKQRARAELTDVVLEVEGRCFPCHRSVLASCSPYFSSMFTSGYVEAKQERIRIQDVSEVAMATILDYAYTGCVKAEPDQVQAVMSAARLLQVDFVGRKAAEYMKDHLDVSNCVDVWMYADMLADCSLVEASKKYVASRFDQVALQPSFVQLPLSLLQSLLDRDDLMAKLEDNVVRAALRWVDFNQEERLQHLSTLSKSLRLSHISPELRVEMKKKCWSTDSKLVYNDSTAQRLGHAQTELQIFLREVYSDDEDEWSTPCYDPSTGRLYAIDMPDNLDSFSRSVTVTPDDELYMAGDIAKSRDDRQNKFYQYNHLLNTWEPRCGMIEPRYRCGLVYLKGYIYAIGGDGVRTAERYDPSCDEWTSIPPLPQPLSLELCAVTLNDSIYVIGRKGCYCFSTTENKWSKIADMLRPPVRPQAVTYRGRIYCIDCDSNRDSQHYSRVEMYNPTKGEWKVSDGSFEFECDTATLMKYRKTMYILIMHGGPDTDLLETDMDSTTLLVYQYLPKSDSWRYLDVKNKRRLFPPLALWLRLASTTECLTVRMIPMCLRDPKHCFHDSAIGTNVLFSLSLVSFSAYFGTNMAFCMLQAKSLVILSLTLCAVCEREVSYLAQFAGWRYYKVPVTGEMTSTNVKATCEAAGYVTPCPGDSDCPHSSSSCVDTGLDNCSGPMDEVARVLCGNSSRPDTCAQLDGVYQFMINWRSDDGACGVESGSWCTSGSGRQDRHAFCARDRNVTIAAPIDATTAPREEPKRESSFLALYKGWRYYKVPVTGGMTSTNVKATCEAAGYVTPCPGDSKCQYSSSSCVVTGLEDCIRPMKDISKVLCESDDIPHTCAPLDGVYQFMNNWRPDDDACGAESGRWCVEGSERQDRYAFCAEDRKVSTIGVAPQDTTTTAPDSTVAASKRDVSYLALYKGWHYYKVPVTGAMTSANVKATCEAAGYVTPCPGDSECRYSSPSCVVTGLEDCIRPMNDISKALCESDSTPHTCAPLDGVYQFMNNWKSDDDACGAESGRWCIEGSERQDRYAFCAEGRDTAPSLTSQLHATSPPPTRSLTSGAHLPPPLCLALIISESSDVISGPNEVKMSF</sequence>
<keyword evidence="1" id="KW-0880">Kelch repeat</keyword>
<dbReference type="EMBL" id="GG666653">
    <property type="protein sequence ID" value="EEN45825.1"/>
    <property type="molecule type" value="Genomic_DNA"/>
</dbReference>
<dbReference type="eggNOG" id="KOG4441">
    <property type="taxonomic scope" value="Eukaryota"/>
</dbReference>
<dbReference type="FunCoup" id="C3ZNU3">
    <property type="interactions" value="258"/>
</dbReference>
<dbReference type="AlphaFoldDB" id="C3ZNU3"/>
<evidence type="ECO:0000313" key="4">
    <source>
        <dbReference type="EMBL" id="EEN45825.1"/>
    </source>
</evidence>
<dbReference type="InterPro" id="IPR015915">
    <property type="entry name" value="Kelch-typ_b-propeller"/>
</dbReference>
<organism>
    <name type="scientific">Branchiostoma floridae</name>
    <name type="common">Florida lancelet</name>
    <name type="synonym">Amphioxus</name>
    <dbReference type="NCBI Taxonomy" id="7739"/>
    <lineage>
        <taxon>Eukaryota</taxon>
        <taxon>Metazoa</taxon>
        <taxon>Chordata</taxon>
        <taxon>Cephalochordata</taxon>
        <taxon>Leptocardii</taxon>
        <taxon>Amphioxiformes</taxon>
        <taxon>Branchiostomatidae</taxon>
        <taxon>Branchiostoma</taxon>
    </lineage>
</organism>
<dbReference type="InterPro" id="IPR011705">
    <property type="entry name" value="BACK"/>
</dbReference>